<dbReference type="AlphaFoldDB" id="A0A5J4RI87"/>
<accession>A0A5J4RI87</accession>
<organism evidence="1">
    <name type="scientific">termite gut metagenome</name>
    <dbReference type="NCBI Taxonomy" id="433724"/>
    <lineage>
        <taxon>unclassified sequences</taxon>
        <taxon>metagenomes</taxon>
        <taxon>organismal metagenomes</taxon>
    </lineage>
</organism>
<sequence>MTQKHSGMQGRYLPYLPFPYAMVPFANNAGKQVKKRIPVKWIS</sequence>
<dbReference type="EMBL" id="SNRY01001065">
    <property type="protein sequence ID" value="KAA6333836.1"/>
    <property type="molecule type" value="Genomic_DNA"/>
</dbReference>
<proteinExistence type="predicted"/>
<evidence type="ECO:0000313" key="1">
    <source>
        <dbReference type="EMBL" id="KAA6333836.1"/>
    </source>
</evidence>
<gene>
    <name evidence="1" type="ORF">EZS27_017796</name>
</gene>
<comment type="caution">
    <text evidence="1">The sequence shown here is derived from an EMBL/GenBank/DDBJ whole genome shotgun (WGS) entry which is preliminary data.</text>
</comment>
<protein>
    <submittedName>
        <fullName evidence="1">Uncharacterized protein</fullName>
    </submittedName>
</protein>
<reference evidence="1" key="1">
    <citation type="submission" date="2019-03" db="EMBL/GenBank/DDBJ databases">
        <title>Single cell metagenomics reveals metabolic interactions within the superorganism composed of flagellate Streblomastix strix and complex community of Bacteroidetes bacteria on its surface.</title>
        <authorList>
            <person name="Treitli S.C."/>
            <person name="Kolisko M."/>
            <person name="Husnik F."/>
            <person name="Keeling P."/>
            <person name="Hampl V."/>
        </authorList>
    </citation>
    <scope>NUCLEOTIDE SEQUENCE</scope>
    <source>
        <strain evidence="1">STM</strain>
    </source>
</reference>
<name>A0A5J4RI87_9ZZZZ</name>